<feature type="compositionally biased region" description="Basic and acidic residues" evidence="1">
    <location>
        <begin position="59"/>
        <end position="71"/>
    </location>
</feature>
<name>A0A1I1TJW9_9ACTN</name>
<sequence>MRCPHTGELTTDPATGDRLCHGCGALIYQAHAVRNLTGRRQTGSEKPHQETGHTAQDPGNRRDRSRGMADQ</sequence>
<evidence type="ECO:0000313" key="3">
    <source>
        <dbReference type="Proteomes" id="UP000199207"/>
    </source>
</evidence>
<feature type="region of interest" description="Disordered" evidence="1">
    <location>
        <begin position="35"/>
        <end position="71"/>
    </location>
</feature>
<feature type="compositionally biased region" description="Basic and acidic residues" evidence="1">
    <location>
        <begin position="42"/>
        <end position="51"/>
    </location>
</feature>
<protein>
    <submittedName>
        <fullName evidence="2">Uncharacterized protein</fullName>
    </submittedName>
</protein>
<evidence type="ECO:0000313" key="2">
    <source>
        <dbReference type="EMBL" id="SFD58859.1"/>
    </source>
</evidence>
<dbReference type="STRING" id="910347.SAMN05421773_12014"/>
<keyword evidence="3" id="KW-1185">Reference proteome</keyword>
<dbReference type="AlphaFoldDB" id="A0A1I1TJW9"/>
<evidence type="ECO:0000256" key="1">
    <source>
        <dbReference type="SAM" id="MobiDB-lite"/>
    </source>
</evidence>
<reference evidence="2 3" key="1">
    <citation type="submission" date="2016-10" db="EMBL/GenBank/DDBJ databases">
        <authorList>
            <person name="de Groot N.N."/>
        </authorList>
    </citation>
    <scope>NUCLEOTIDE SEQUENCE [LARGE SCALE GENOMIC DNA]</scope>
    <source>
        <strain evidence="2 3">CGMCC 4.5739</strain>
    </source>
</reference>
<accession>A0A1I1TJW9</accession>
<dbReference type="EMBL" id="FOLM01000020">
    <property type="protein sequence ID" value="SFD58859.1"/>
    <property type="molecule type" value="Genomic_DNA"/>
</dbReference>
<gene>
    <name evidence="2" type="ORF">SAMN05421773_12014</name>
</gene>
<proteinExistence type="predicted"/>
<organism evidence="2 3">
    <name type="scientific">Streptomyces aidingensis</name>
    <dbReference type="NCBI Taxonomy" id="910347"/>
    <lineage>
        <taxon>Bacteria</taxon>
        <taxon>Bacillati</taxon>
        <taxon>Actinomycetota</taxon>
        <taxon>Actinomycetes</taxon>
        <taxon>Kitasatosporales</taxon>
        <taxon>Streptomycetaceae</taxon>
        <taxon>Streptomyces</taxon>
    </lineage>
</organism>
<dbReference type="Proteomes" id="UP000199207">
    <property type="component" value="Unassembled WGS sequence"/>
</dbReference>